<keyword evidence="1" id="KW-0812">Transmembrane</keyword>
<evidence type="ECO:0000313" key="2">
    <source>
        <dbReference type="EMBL" id="CUU43090.1"/>
    </source>
</evidence>
<evidence type="ECO:0008006" key="4">
    <source>
        <dbReference type="Google" id="ProtNLM"/>
    </source>
</evidence>
<accession>A0A0P0IH71</accession>
<dbReference type="EMBL" id="LN907867">
    <property type="protein sequence ID" value="CUU43090.1"/>
    <property type="molecule type" value="Genomic_DNA"/>
</dbReference>
<feature type="transmembrane region" description="Helical" evidence="1">
    <location>
        <begin position="240"/>
        <end position="263"/>
    </location>
</feature>
<name>A0A0P0IH71_BLAVI</name>
<dbReference type="AlphaFoldDB" id="A0A0P0IH71"/>
<dbReference type="STRING" id="1079.BVIR_2663"/>
<feature type="transmembrane region" description="Helical" evidence="1">
    <location>
        <begin position="316"/>
        <end position="337"/>
    </location>
</feature>
<feature type="transmembrane region" description="Helical" evidence="1">
    <location>
        <begin position="367"/>
        <end position="387"/>
    </location>
</feature>
<feature type="transmembrane region" description="Helical" evidence="1">
    <location>
        <begin position="114"/>
        <end position="137"/>
    </location>
</feature>
<feature type="transmembrane region" description="Helical" evidence="1">
    <location>
        <begin position="283"/>
        <end position="304"/>
    </location>
</feature>
<keyword evidence="1" id="KW-0472">Membrane</keyword>
<proteinExistence type="predicted"/>
<feature type="transmembrane region" description="Helical" evidence="1">
    <location>
        <begin position="40"/>
        <end position="60"/>
    </location>
</feature>
<protein>
    <recommendedName>
        <fullName evidence="4">Transmembrane protein</fullName>
    </recommendedName>
</protein>
<organism evidence="2 3">
    <name type="scientific">Blastochloris viridis</name>
    <name type="common">Rhodopseudomonas viridis</name>
    <dbReference type="NCBI Taxonomy" id="1079"/>
    <lineage>
        <taxon>Bacteria</taxon>
        <taxon>Pseudomonadati</taxon>
        <taxon>Pseudomonadota</taxon>
        <taxon>Alphaproteobacteria</taxon>
        <taxon>Hyphomicrobiales</taxon>
        <taxon>Blastochloridaceae</taxon>
        <taxon>Blastochloris</taxon>
    </lineage>
</organism>
<gene>
    <name evidence="2" type="ORF">BVIRIDIS_21070</name>
</gene>
<evidence type="ECO:0000256" key="1">
    <source>
        <dbReference type="SAM" id="Phobius"/>
    </source>
</evidence>
<sequence>MRVQSAPPAGVDAAALDRPAFQMTQPPSRPTASRFTRPQLLVLFLALAVLAAIPIATHPVPPLSDYPNHLARMHVIAVLDHDPDLSRYYELDWHILPNLMMDLVVPWIDRAVDIYTAGQVFTVLTFLLIMSGTVVLNRVLFGGWSAWPFIAFPLLYSGVFLLGLMNYLFGIGLALWGLAAWIHWRETWLPLRLVLATAMVALLYVCHLFAVGLYAIGLLGFEIWRLTTQEGPRGRRVLDFVLSGLPFLVVPVLLVGSPTWGLASQNEWEPRGKIDGLITVIEVYSDVVAFGLTATVAITAGWAARHGLLKLHPAAWIVFAVGAVVYLALPRVLFGSYFADQRLPVALAFMAVAFADLDLHRRWTMRAFCIVLVALLAVRVFEVQLTWRQLTKWTSAFQQSVQLIDRGAKVLVAFDDNAQADDVRDLGLAHAACLAMIERSALVTTAFAVRGKQILQLKPAWRDHADTEDGTPPSASQLIATSMRSVETIEQYWDDWPSRFDYVYLLYTERGKDNPVPAWLSLVYEGARFQLYRVVPNPPG</sequence>
<keyword evidence="3" id="KW-1185">Reference proteome</keyword>
<evidence type="ECO:0000313" key="3">
    <source>
        <dbReference type="Proteomes" id="UP000065734"/>
    </source>
</evidence>
<feature type="transmembrane region" description="Helical" evidence="1">
    <location>
        <begin position="149"/>
        <end position="182"/>
    </location>
</feature>
<dbReference type="Proteomes" id="UP000065734">
    <property type="component" value="Chromosome I"/>
</dbReference>
<dbReference type="KEGG" id="bvr:BVIR_2663"/>
<keyword evidence="1" id="KW-1133">Transmembrane helix</keyword>
<feature type="transmembrane region" description="Helical" evidence="1">
    <location>
        <begin position="194"/>
        <end position="219"/>
    </location>
</feature>
<reference evidence="3" key="1">
    <citation type="journal article" date="2016" name="Genome Announc.">
        <title>Revised genome sequence of the purple photosynthetic bacterium Blastochloris viridis.</title>
        <authorList>
            <person name="Liu L.N."/>
            <person name="Faulkner M."/>
            <person name="Liu X."/>
            <person name="Huang F."/>
            <person name="Darby A.C."/>
            <person name="Hall N."/>
        </authorList>
    </citation>
    <scope>NUCLEOTIDE SEQUENCE [LARGE SCALE GENOMIC DNA]</scope>
    <source>
        <strain evidence="3">ATCC 19567 / DSM 133 / F</strain>
    </source>
</reference>